<feature type="region of interest" description="Disordered" evidence="1">
    <location>
        <begin position="88"/>
        <end position="125"/>
    </location>
</feature>
<accession>A0A1M6U7S8</accession>
<dbReference type="Pfam" id="PF14062">
    <property type="entry name" value="DUF4253"/>
    <property type="match status" value="1"/>
</dbReference>
<dbReference type="STRING" id="310782.SAMN05216499_101275"/>
<dbReference type="AlphaFoldDB" id="A0A1M6U7S8"/>
<evidence type="ECO:0000313" key="4">
    <source>
        <dbReference type="Proteomes" id="UP000184111"/>
    </source>
</evidence>
<reference evidence="3 4" key="1">
    <citation type="submission" date="2016-11" db="EMBL/GenBank/DDBJ databases">
        <authorList>
            <person name="Jaros S."/>
            <person name="Januszkiewicz K."/>
            <person name="Wedrychowicz H."/>
        </authorList>
    </citation>
    <scope>NUCLEOTIDE SEQUENCE [LARGE SCALE GENOMIC DNA]</scope>
    <source>
        <strain evidence="3 4">CGMCC 4.2025</strain>
    </source>
</reference>
<name>A0A1M6U7S8_9ACTN</name>
<dbReference type="InterPro" id="IPR025349">
    <property type="entry name" value="DUF4253"/>
</dbReference>
<evidence type="ECO:0000313" key="3">
    <source>
        <dbReference type="EMBL" id="SHK65312.1"/>
    </source>
</evidence>
<proteinExistence type="predicted"/>
<evidence type="ECO:0000256" key="1">
    <source>
        <dbReference type="SAM" id="MobiDB-lite"/>
    </source>
</evidence>
<protein>
    <recommendedName>
        <fullName evidence="2">DUF4253 domain-containing protein</fullName>
    </recommendedName>
</protein>
<gene>
    <name evidence="3" type="ORF">SAMN05216499_101275</name>
</gene>
<keyword evidence="4" id="KW-1185">Reference proteome</keyword>
<feature type="region of interest" description="Disordered" evidence="1">
    <location>
        <begin position="158"/>
        <end position="188"/>
    </location>
</feature>
<dbReference type="RefSeq" id="WP_073492701.1">
    <property type="nucleotide sequence ID" value="NZ_FRBI01000001.1"/>
</dbReference>
<dbReference type="EMBL" id="FRBI01000001">
    <property type="protein sequence ID" value="SHK65312.1"/>
    <property type="molecule type" value="Genomic_DNA"/>
</dbReference>
<organism evidence="3 4">
    <name type="scientific">Actinacidiphila paucisporea</name>
    <dbReference type="NCBI Taxonomy" id="310782"/>
    <lineage>
        <taxon>Bacteria</taxon>
        <taxon>Bacillati</taxon>
        <taxon>Actinomycetota</taxon>
        <taxon>Actinomycetes</taxon>
        <taxon>Kitasatosporales</taxon>
        <taxon>Streptomycetaceae</taxon>
        <taxon>Actinacidiphila</taxon>
    </lineage>
</organism>
<feature type="domain" description="DUF4253" evidence="2">
    <location>
        <begin position="213"/>
        <end position="316"/>
    </location>
</feature>
<evidence type="ECO:0000259" key="2">
    <source>
        <dbReference type="Pfam" id="PF14062"/>
    </source>
</evidence>
<sequence>MSVARLPDGLPPGRLIAGSSPGLWISEEPVVAPGGLWAACQAQQRATGWHPVLMAWPCAHGNGHRPAEIDAVDVAESLHESWLTYRQTAPPPAAHRGGADPGPHPALGDPAQRHGQGDPASHPGLADLADLVAHPALADLSDLTELAAQLGFAVPPDPRETAARLGPAGPPYTRWPGLAAPAEPHPGPSPDAVARAVVGQMLHYFTTRFTAYVALARVDRSADLPAAVGWDADAPALELSALMRSWEDRFGARVIGFEGSSVFVSVASPPLTSRHAAHVALEHVLTGASNLNDGTFPFSDYAEALRGERLWSFWWD</sequence>
<dbReference type="OrthoDB" id="7839592at2"/>
<dbReference type="Proteomes" id="UP000184111">
    <property type="component" value="Unassembled WGS sequence"/>
</dbReference>